<proteinExistence type="predicted"/>
<dbReference type="EMBL" id="VSRR010095629">
    <property type="protein sequence ID" value="MPC93656.1"/>
    <property type="molecule type" value="Genomic_DNA"/>
</dbReference>
<evidence type="ECO:0000313" key="1">
    <source>
        <dbReference type="EMBL" id="MPC93656.1"/>
    </source>
</evidence>
<accession>A0A5B7JHG0</accession>
<evidence type="ECO:0000313" key="2">
    <source>
        <dbReference type="Proteomes" id="UP000324222"/>
    </source>
</evidence>
<organism evidence="1 2">
    <name type="scientific">Portunus trituberculatus</name>
    <name type="common">Swimming crab</name>
    <name type="synonym">Neptunus trituberculatus</name>
    <dbReference type="NCBI Taxonomy" id="210409"/>
    <lineage>
        <taxon>Eukaryota</taxon>
        <taxon>Metazoa</taxon>
        <taxon>Ecdysozoa</taxon>
        <taxon>Arthropoda</taxon>
        <taxon>Crustacea</taxon>
        <taxon>Multicrustacea</taxon>
        <taxon>Malacostraca</taxon>
        <taxon>Eumalacostraca</taxon>
        <taxon>Eucarida</taxon>
        <taxon>Decapoda</taxon>
        <taxon>Pleocyemata</taxon>
        <taxon>Brachyura</taxon>
        <taxon>Eubrachyura</taxon>
        <taxon>Portunoidea</taxon>
        <taxon>Portunidae</taxon>
        <taxon>Portuninae</taxon>
        <taxon>Portunus</taxon>
    </lineage>
</organism>
<sequence length="61" mass="6930">MTRREVNGKEEGEGWQCEGQVASEKSNMRACEGRSMALRRLKDLVMNVTNCGRKVQRATEN</sequence>
<dbReference type="Proteomes" id="UP000324222">
    <property type="component" value="Unassembled WGS sequence"/>
</dbReference>
<dbReference type="AlphaFoldDB" id="A0A5B7JHG0"/>
<keyword evidence="2" id="KW-1185">Reference proteome</keyword>
<name>A0A5B7JHG0_PORTR</name>
<protein>
    <submittedName>
        <fullName evidence="1">Uncharacterized protein</fullName>
    </submittedName>
</protein>
<comment type="caution">
    <text evidence="1">The sequence shown here is derived from an EMBL/GenBank/DDBJ whole genome shotgun (WGS) entry which is preliminary data.</text>
</comment>
<reference evidence="1 2" key="1">
    <citation type="submission" date="2019-05" db="EMBL/GenBank/DDBJ databases">
        <title>Another draft genome of Portunus trituberculatus and its Hox gene families provides insights of decapod evolution.</title>
        <authorList>
            <person name="Jeong J.-H."/>
            <person name="Song I."/>
            <person name="Kim S."/>
            <person name="Choi T."/>
            <person name="Kim D."/>
            <person name="Ryu S."/>
            <person name="Kim W."/>
        </authorList>
    </citation>
    <scope>NUCLEOTIDE SEQUENCE [LARGE SCALE GENOMIC DNA]</scope>
    <source>
        <tissue evidence="1">Muscle</tissue>
    </source>
</reference>
<gene>
    <name evidence="1" type="ORF">E2C01_088793</name>
</gene>